<name>A0A4R3XUB5_9PROT</name>
<organism evidence="3 4">
    <name type="scientific">Sulfurirhabdus autotrophica</name>
    <dbReference type="NCBI Taxonomy" id="1706046"/>
    <lineage>
        <taxon>Bacteria</taxon>
        <taxon>Pseudomonadati</taxon>
        <taxon>Pseudomonadota</taxon>
        <taxon>Betaproteobacteria</taxon>
        <taxon>Nitrosomonadales</taxon>
        <taxon>Sulfuricellaceae</taxon>
        <taxon>Sulfurirhabdus</taxon>
    </lineage>
</organism>
<dbReference type="Pfam" id="PF00092">
    <property type="entry name" value="VWA"/>
    <property type="match status" value="1"/>
</dbReference>
<keyword evidence="1" id="KW-0812">Transmembrane</keyword>
<proteinExistence type="predicted"/>
<sequence length="329" mass="35830">MIILAHPEWLLLIPLLLVLVWHAGLKAQLEKELDHAQLVLEHPDLSMIAEGKNVSAATARRHVMFNGLALGLLVLALAQPQRIGDWIPENPEGREIVMLIDTSKTMSINDFEMNGQSVERLNVLKGVVSEFIAARQGDHFGVIAFGTLAATLVPPTFDRALVTAMIRQVQVGVAGDDTAIGDAVGLALKQLQVRPKLRPALILFTDGDNTAGDISPREAVELARRMGVPIYAVQIGDEPFTISESASAPAKASAELSLKDMANLTGGRYYRVGNTGALQKVVRDIGNLEKTVTHPSTRRNIQEWYLFPLLLAVGLISIARLLQIRRLAI</sequence>
<dbReference type="SUPFAM" id="SSF53300">
    <property type="entry name" value="vWA-like"/>
    <property type="match status" value="1"/>
</dbReference>
<dbReference type="PANTHER" id="PTHR22550">
    <property type="entry name" value="SPORE GERMINATION PROTEIN"/>
    <property type="match status" value="1"/>
</dbReference>
<evidence type="ECO:0000313" key="4">
    <source>
        <dbReference type="Proteomes" id="UP000295367"/>
    </source>
</evidence>
<dbReference type="PROSITE" id="PS50234">
    <property type="entry name" value="VWFA"/>
    <property type="match status" value="1"/>
</dbReference>
<feature type="transmembrane region" description="Helical" evidence="1">
    <location>
        <begin position="304"/>
        <end position="322"/>
    </location>
</feature>
<keyword evidence="4" id="KW-1185">Reference proteome</keyword>
<dbReference type="SMART" id="SM00327">
    <property type="entry name" value="VWA"/>
    <property type="match status" value="1"/>
</dbReference>
<keyword evidence="1" id="KW-1133">Transmembrane helix</keyword>
<protein>
    <submittedName>
        <fullName evidence="3">Ca-activated chloride channel family protein</fullName>
    </submittedName>
</protein>
<dbReference type="InterPro" id="IPR036465">
    <property type="entry name" value="vWFA_dom_sf"/>
</dbReference>
<dbReference type="AlphaFoldDB" id="A0A4R3XUB5"/>
<dbReference type="RefSeq" id="WP_124945013.1">
    <property type="nucleotide sequence ID" value="NZ_BHVT01000007.1"/>
</dbReference>
<comment type="caution">
    <text evidence="3">The sequence shown here is derived from an EMBL/GenBank/DDBJ whole genome shotgun (WGS) entry which is preliminary data.</text>
</comment>
<dbReference type="OrthoDB" id="6206554at2"/>
<feature type="domain" description="VWFA" evidence="2">
    <location>
        <begin position="95"/>
        <end position="285"/>
    </location>
</feature>
<accession>A0A4R3XUB5</accession>
<dbReference type="PANTHER" id="PTHR22550:SF18">
    <property type="entry name" value="VWFA DOMAIN-CONTAINING PROTEIN"/>
    <property type="match status" value="1"/>
</dbReference>
<keyword evidence="1" id="KW-0472">Membrane</keyword>
<dbReference type="InterPro" id="IPR002035">
    <property type="entry name" value="VWF_A"/>
</dbReference>
<evidence type="ECO:0000259" key="2">
    <source>
        <dbReference type="PROSITE" id="PS50234"/>
    </source>
</evidence>
<dbReference type="EMBL" id="SMCO01000020">
    <property type="protein sequence ID" value="TCV82532.1"/>
    <property type="molecule type" value="Genomic_DNA"/>
</dbReference>
<reference evidence="3 4" key="1">
    <citation type="submission" date="2019-03" db="EMBL/GenBank/DDBJ databases">
        <title>Genomic Encyclopedia of Type Strains, Phase IV (KMG-IV): sequencing the most valuable type-strain genomes for metagenomic binning, comparative biology and taxonomic classification.</title>
        <authorList>
            <person name="Goeker M."/>
        </authorList>
    </citation>
    <scope>NUCLEOTIDE SEQUENCE [LARGE SCALE GENOMIC DNA]</scope>
    <source>
        <strain evidence="3 4">DSM 100309</strain>
    </source>
</reference>
<dbReference type="Proteomes" id="UP000295367">
    <property type="component" value="Unassembled WGS sequence"/>
</dbReference>
<dbReference type="InterPro" id="IPR050768">
    <property type="entry name" value="UPF0353/GerABKA_families"/>
</dbReference>
<dbReference type="Gene3D" id="3.40.50.410">
    <property type="entry name" value="von Willebrand factor, type A domain"/>
    <property type="match status" value="1"/>
</dbReference>
<evidence type="ECO:0000313" key="3">
    <source>
        <dbReference type="EMBL" id="TCV82532.1"/>
    </source>
</evidence>
<gene>
    <name evidence="3" type="ORF">EDC63_12026</name>
</gene>
<evidence type="ECO:0000256" key="1">
    <source>
        <dbReference type="SAM" id="Phobius"/>
    </source>
</evidence>